<evidence type="ECO:0000313" key="2">
    <source>
        <dbReference type="Proteomes" id="UP000516513"/>
    </source>
</evidence>
<dbReference type="Proteomes" id="UP000516513">
    <property type="component" value="Segment"/>
</dbReference>
<sequence length="356" mass="39842">MIDISSIDFEGLAHSIEHDYPNMISGRTVHIDADFLAYMVSAEKEGDPKTFEDMQHNAETVVDHLRKMAAAQYVHMHLTPSSSNKGGRYAIAIQKPYQGNREDKPKPRMLHIMRNWLAERYPGTQYQFCEADDGMSSAQYAAIAAGNENLSIIASKDKDLDMVPGWHMVWETGELINSNDRGTGSFGWVDLIEKKSATGQVTKKLKGYGTKFLWAQMLIGDTADNIAGLPKLVGSVMNSVSPTMPVAAAKDLLDNPDATDKQKEKARKILNERKPGLCGPATAIKLLDKMQSDKQAFMIVRSLYELYGNEIGFTHHDTGLPVDWGQVFLSEAQLLWMRRNNSDPNDVIHWLKEINE</sequence>
<evidence type="ECO:0000313" key="1">
    <source>
        <dbReference type="EMBL" id="QOE32146.1"/>
    </source>
</evidence>
<gene>
    <name evidence="1" type="ORF">CPT_Paso_029</name>
</gene>
<keyword evidence="1" id="KW-0269">Exonuclease</keyword>
<proteinExistence type="predicted"/>
<reference evidence="1 2" key="1">
    <citation type="submission" date="2020-07" db="EMBL/GenBank/DDBJ databases">
        <title>Complete genome sequence of Rhizobium japonicum phage Paso.</title>
        <authorList>
            <person name="McBee D.B."/>
            <person name="Ravindran A."/>
            <person name="Newkirk H."/>
            <person name="Gonzalez C."/>
            <person name="Young R."/>
            <person name="Liu M."/>
        </authorList>
    </citation>
    <scope>NUCLEOTIDE SEQUENCE [LARGE SCALE GENOMIC DNA]</scope>
</reference>
<dbReference type="GO" id="GO:0004527">
    <property type="term" value="F:exonuclease activity"/>
    <property type="evidence" value="ECO:0007669"/>
    <property type="project" value="UniProtKB-KW"/>
</dbReference>
<organism evidence="1 2">
    <name type="scientific">Rhizobium phage Paso</name>
    <dbReference type="NCBI Taxonomy" id="2767574"/>
    <lineage>
        <taxon>Viruses</taxon>
        <taxon>Duplodnaviria</taxon>
        <taxon>Heunggongvirae</taxon>
        <taxon>Uroviricota</taxon>
        <taxon>Caudoviricetes</taxon>
        <taxon>Autographivirales</taxon>
        <taxon>Dunnvirinae</taxon>
        <taxon>Pasovirus</taxon>
        <taxon>Pasovirus paso</taxon>
    </lineage>
</organism>
<dbReference type="EMBL" id="MT708546">
    <property type="protein sequence ID" value="QOE32146.1"/>
    <property type="molecule type" value="Genomic_DNA"/>
</dbReference>
<keyword evidence="1" id="KW-0540">Nuclease</keyword>
<protein>
    <submittedName>
        <fullName evidence="1">5'-3' exonuclease</fullName>
    </submittedName>
</protein>
<name>A0A7L8G4Q3_9CAUD</name>
<keyword evidence="1" id="KW-0378">Hydrolase</keyword>
<dbReference type="Gene3D" id="3.40.50.1010">
    <property type="entry name" value="5'-nuclease"/>
    <property type="match status" value="1"/>
</dbReference>
<accession>A0A7L8G4Q3</accession>
<keyword evidence="2" id="KW-1185">Reference proteome</keyword>